<gene>
    <name evidence="3" type="ORF">AM593_10776</name>
</gene>
<keyword evidence="1" id="KW-0175">Coiled coil</keyword>
<sequence>MTDKDEDIDIIDPSEGHHNLDSPPTFVIKSGTEENPQASHHALFQAYEDMKRRHQQVKSQNDILQQTIRDMEYSRQSTRNNSNMFGAAGPVGASPGADQDDQMAQVKAQIGYAESVQRQLMRAQAKIITLENENKDLKNKLQSLIYNKNNTGQSNIIESSPQLHQQNTELKAKNIQLSEKINTLNRDILTFKQLLQERDIQLQQLEKQKDPNIMTEPFTRKIQELKTEMREKDEHISALMERLKTVSKGYEQKIMTISDREWPESGYNTRMNEDQTLLTVEESKQIFFNK</sequence>
<evidence type="ECO:0000256" key="2">
    <source>
        <dbReference type="SAM" id="MobiDB-lite"/>
    </source>
</evidence>
<dbReference type="AlphaFoldDB" id="A0A3L5TTF2"/>
<dbReference type="Proteomes" id="UP000266721">
    <property type="component" value="Unassembled WGS sequence"/>
</dbReference>
<dbReference type="SMR" id="A0A3L5TTF2"/>
<name>A0A3L5TTF2_MYTGA</name>
<protein>
    <submittedName>
        <fullName evidence="3">Uncharacterized protein</fullName>
    </submittedName>
</protein>
<reference evidence="3 4" key="1">
    <citation type="journal article" date="2016" name="PLoS ONE">
        <title>A First Insight into the Genome of the Filter-Feeder Mussel Mytilus galloprovincialis.</title>
        <authorList>
            <person name="Murgarella M."/>
            <person name="Puiu D."/>
            <person name="Novoa B."/>
            <person name="Figueras A."/>
            <person name="Posada D."/>
            <person name="Canchaya C."/>
        </authorList>
    </citation>
    <scope>NUCLEOTIDE SEQUENCE [LARGE SCALE GENOMIC DNA]</scope>
    <source>
        <tissue evidence="3">Muscle</tissue>
    </source>
</reference>
<evidence type="ECO:0000313" key="4">
    <source>
        <dbReference type="Proteomes" id="UP000266721"/>
    </source>
</evidence>
<feature type="compositionally biased region" description="Acidic residues" evidence="2">
    <location>
        <begin position="1"/>
        <end position="12"/>
    </location>
</feature>
<keyword evidence="4" id="KW-1185">Reference proteome</keyword>
<organism evidence="3 4">
    <name type="scientific">Mytilus galloprovincialis</name>
    <name type="common">Mediterranean mussel</name>
    <dbReference type="NCBI Taxonomy" id="29158"/>
    <lineage>
        <taxon>Eukaryota</taxon>
        <taxon>Metazoa</taxon>
        <taxon>Spiralia</taxon>
        <taxon>Lophotrochozoa</taxon>
        <taxon>Mollusca</taxon>
        <taxon>Bivalvia</taxon>
        <taxon>Autobranchia</taxon>
        <taxon>Pteriomorphia</taxon>
        <taxon>Mytilida</taxon>
        <taxon>Mytiloidea</taxon>
        <taxon>Mytilidae</taxon>
        <taxon>Mytilinae</taxon>
        <taxon>Mytilus</taxon>
    </lineage>
</organism>
<dbReference type="EMBL" id="KV585959">
    <property type="protein sequence ID" value="OPL32918.1"/>
    <property type="molecule type" value="Genomic_DNA"/>
</dbReference>
<evidence type="ECO:0000256" key="1">
    <source>
        <dbReference type="SAM" id="Coils"/>
    </source>
</evidence>
<feature type="coiled-coil region" evidence="1">
    <location>
        <begin position="113"/>
        <end position="187"/>
    </location>
</feature>
<comment type="caution">
    <text evidence="3">The sequence shown here is derived from an EMBL/GenBank/DDBJ whole genome shotgun (WGS) entry which is preliminary data.</text>
</comment>
<feature type="region of interest" description="Disordered" evidence="2">
    <location>
        <begin position="1"/>
        <end position="36"/>
    </location>
</feature>
<accession>A0A3L5TTF2</accession>
<feature type="non-terminal residue" evidence="3">
    <location>
        <position position="1"/>
    </location>
</feature>
<evidence type="ECO:0000313" key="3">
    <source>
        <dbReference type="EMBL" id="OPL32918.1"/>
    </source>
</evidence>
<proteinExistence type="predicted"/>